<dbReference type="InterPro" id="IPR000182">
    <property type="entry name" value="GNAT_dom"/>
</dbReference>
<evidence type="ECO:0000259" key="1">
    <source>
        <dbReference type="PROSITE" id="PS51186"/>
    </source>
</evidence>
<dbReference type="SUPFAM" id="SSF55729">
    <property type="entry name" value="Acyl-CoA N-acyltransferases (Nat)"/>
    <property type="match status" value="1"/>
</dbReference>
<accession>W7KW41</accession>
<proteinExistence type="predicted"/>
<dbReference type="PANTHER" id="PTHR43792">
    <property type="entry name" value="GNAT FAMILY, PUTATIVE (AFU_ORTHOLOGUE AFUA_3G00765)-RELATED-RELATED"/>
    <property type="match status" value="1"/>
</dbReference>
<evidence type="ECO:0000313" key="3">
    <source>
        <dbReference type="Proteomes" id="UP000019270"/>
    </source>
</evidence>
<dbReference type="Pfam" id="PF13302">
    <property type="entry name" value="Acetyltransf_3"/>
    <property type="match status" value="1"/>
</dbReference>
<dbReference type="EMBL" id="APVL01000010">
    <property type="protein sequence ID" value="EWG10378.1"/>
    <property type="molecule type" value="Genomic_DNA"/>
</dbReference>
<dbReference type="Gene3D" id="3.40.630.30">
    <property type="match status" value="1"/>
</dbReference>
<protein>
    <submittedName>
        <fullName evidence="2">Ribosomal-protein-alanine acetyltransferase</fullName>
    </submittedName>
</protein>
<gene>
    <name evidence="2" type="ORF">PBF_14784</name>
</gene>
<dbReference type="OrthoDB" id="9798081at2"/>
<reference evidence="3" key="1">
    <citation type="submission" date="2013-03" db="EMBL/GenBank/DDBJ databases">
        <title>Draft genome sequence of Bacillus firmus DS1.</title>
        <authorList>
            <person name="Peng D."/>
            <person name="Zhu L."/>
            <person name="Sun M."/>
        </authorList>
    </citation>
    <scope>NUCLEOTIDE SEQUENCE [LARGE SCALE GENOMIC DNA]</scope>
    <source>
        <strain evidence="3">DS1</strain>
    </source>
</reference>
<dbReference type="PANTHER" id="PTHR43792:SF1">
    <property type="entry name" value="N-ACETYLTRANSFERASE DOMAIN-CONTAINING PROTEIN"/>
    <property type="match status" value="1"/>
</dbReference>
<feature type="domain" description="N-acetyltransferase" evidence="1">
    <location>
        <begin position="9"/>
        <end position="165"/>
    </location>
</feature>
<dbReference type="RefSeq" id="WP_035330624.1">
    <property type="nucleotide sequence ID" value="NZ_APVL01000010.1"/>
</dbReference>
<dbReference type="GO" id="GO:0016747">
    <property type="term" value="F:acyltransferase activity, transferring groups other than amino-acyl groups"/>
    <property type="evidence" value="ECO:0007669"/>
    <property type="project" value="InterPro"/>
</dbReference>
<dbReference type="eggNOG" id="COG1670">
    <property type="taxonomic scope" value="Bacteria"/>
</dbReference>
<evidence type="ECO:0000313" key="2">
    <source>
        <dbReference type="EMBL" id="EWG10378.1"/>
    </source>
</evidence>
<dbReference type="Proteomes" id="UP000019270">
    <property type="component" value="Unassembled WGS sequence"/>
</dbReference>
<dbReference type="InterPro" id="IPR016181">
    <property type="entry name" value="Acyl_CoA_acyltransferase"/>
</dbReference>
<dbReference type="InterPro" id="IPR051531">
    <property type="entry name" value="N-acetyltransferase"/>
</dbReference>
<comment type="caution">
    <text evidence="2">The sequence shown here is derived from an EMBL/GenBank/DDBJ whole genome shotgun (WGS) entry which is preliminary data.</text>
</comment>
<reference evidence="2 3" key="2">
    <citation type="journal article" date="2016" name="Sci. Rep.">
        <title>A novel serine protease, Sep1, from Bacillus firmus DS-1 has nematicidal activity and degrades multiple intestinal-associated nematode proteins.</title>
        <authorList>
            <person name="Geng C."/>
            <person name="Nie X."/>
            <person name="Tang Z."/>
            <person name="Zhang Y."/>
            <person name="Lin J."/>
            <person name="Sun M."/>
            <person name="Peng D."/>
        </authorList>
    </citation>
    <scope>NUCLEOTIDE SEQUENCE [LARGE SCALE GENOMIC DNA]</scope>
    <source>
        <strain evidence="2 3">DS1</strain>
    </source>
</reference>
<dbReference type="PATRIC" id="fig|1307436.3.peg.3157"/>
<organism evidence="2 3">
    <name type="scientific">Cytobacillus firmus DS1</name>
    <dbReference type="NCBI Taxonomy" id="1307436"/>
    <lineage>
        <taxon>Bacteria</taxon>
        <taxon>Bacillati</taxon>
        <taxon>Bacillota</taxon>
        <taxon>Bacilli</taxon>
        <taxon>Bacillales</taxon>
        <taxon>Bacillaceae</taxon>
        <taxon>Cytobacillus</taxon>
    </lineage>
</organism>
<sequence>MKVLETDRLILRWLTTDDATFILELLNEPAWIHYIGDKGVRTLEDAKNYIVTGPMKMYSQLGFGLFLVERKEGSSPIGMCGLIKRDTLDNVDIGFAFLSRYQTQGYGFESASAVLKYGHDQLNLQRILAITSLDNHASSALLEKIGMKFERTIILDKEELKLYLSGFRN</sequence>
<dbReference type="AlphaFoldDB" id="W7KW41"/>
<keyword evidence="2" id="KW-0808">Transferase</keyword>
<dbReference type="PROSITE" id="PS51186">
    <property type="entry name" value="GNAT"/>
    <property type="match status" value="1"/>
</dbReference>
<name>W7KW41_CYTFI</name>